<dbReference type="InterPro" id="IPR036721">
    <property type="entry name" value="RCK_C_sf"/>
</dbReference>
<feature type="domain" description="RCK C-terminal" evidence="2">
    <location>
        <begin position="154"/>
        <end position="233"/>
    </location>
</feature>
<dbReference type="InterPro" id="IPR006037">
    <property type="entry name" value="RCK_C"/>
</dbReference>
<dbReference type="Pfam" id="PF02254">
    <property type="entry name" value="TrkA_N"/>
    <property type="match status" value="1"/>
</dbReference>
<proteinExistence type="predicted"/>
<evidence type="ECO:0000259" key="1">
    <source>
        <dbReference type="PROSITE" id="PS51201"/>
    </source>
</evidence>
<dbReference type="PANTHER" id="PTHR43833">
    <property type="entry name" value="POTASSIUM CHANNEL PROTEIN 2-RELATED-RELATED"/>
    <property type="match status" value="1"/>
</dbReference>
<dbReference type="EMBL" id="CP030139">
    <property type="protein sequence ID" value="AZB72425.1"/>
    <property type="molecule type" value="Genomic_DNA"/>
</dbReference>
<name>A0AAN1QN51_SYNEL</name>
<dbReference type="AlphaFoldDB" id="A0AAN1QN51"/>
<accession>A0AAN1QN51</accession>
<protein>
    <submittedName>
        <fullName evidence="3">TrkA family potassium uptake protein</fullName>
    </submittedName>
</protein>
<dbReference type="SUPFAM" id="SSF51735">
    <property type="entry name" value="NAD(P)-binding Rossmann-fold domains"/>
    <property type="match status" value="1"/>
</dbReference>
<dbReference type="RefSeq" id="WP_208676664.1">
    <property type="nucleotide sequence ID" value="NZ_CP030139.2"/>
</dbReference>
<dbReference type="PANTHER" id="PTHR43833:SF7">
    <property type="entry name" value="KTR SYSTEM POTASSIUM UPTAKE PROTEIN C"/>
    <property type="match status" value="1"/>
</dbReference>
<dbReference type="SUPFAM" id="SSF116726">
    <property type="entry name" value="TrkA C-terminal domain-like"/>
    <property type="match status" value="1"/>
</dbReference>
<dbReference type="InterPro" id="IPR003148">
    <property type="entry name" value="RCK_N"/>
</dbReference>
<organism evidence="3 4">
    <name type="scientific">Synechococcus elongatus PCC 11801</name>
    <dbReference type="NCBI Taxonomy" id="2219813"/>
    <lineage>
        <taxon>Bacteria</taxon>
        <taxon>Bacillati</taxon>
        <taxon>Cyanobacteriota</taxon>
        <taxon>Cyanophyceae</taxon>
        <taxon>Synechococcales</taxon>
        <taxon>Synechococcaceae</taxon>
        <taxon>Synechococcus</taxon>
    </lineage>
</organism>
<dbReference type="Gene3D" id="3.30.70.1450">
    <property type="entry name" value="Regulator of K+ conductance, C-terminal domain"/>
    <property type="match status" value="1"/>
</dbReference>
<gene>
    <name evidence="3" type="ORF">DOP62_06540</name>
</gene>
<sequence length="233" mass="25200">MRFAKLSDFRLLGNNAQNRQFAVIGLGRFGRAVCATLHKMGHDVLGIDSNEKLVNDALSDEIIAHALMLDATQPEALKEAGIFEFDVVVVAIGNFIQESIIVTLNLKENNVKTVIAKASTEIHGRLLAKVGADQVIFPEHEMGCNLAYALTRPGILERLNLDADHSIVEVQVPEAFHGQTLEALQLRSRYGVSVLAVGCGNRFEINPPPTLTLETGKLLVVIGSNAAIEALPS</sequence>
<dbReference type="Proteomes" id="UP000267249">
    <property type="component" value="Chromosome"/>
</dbReference>
<dbReference type="PROSITE" id="PS51202">
    <property type="entry name" value="RCK_C"/>
    <property type="match status" value="1"/>
</dbReference>
<dbReference type="Gene3D" id="3.40.50.720">
    <property type="entry name" value="NAD(P)-binding Rossmann-like Domain"/>
    <property type="match status" value="1"/>
</dbReference>
<dbReference type="InterPro" id="IPR050721">
    <property type="entry name" value="Trk_Ktr_HKT_K-transport"/>
</dbReference>
<evidence type="ECO:0000313" key="3">
    <source>
        <dbReference type="EMBL" id="AZB72425.1"/>
    </source>
</evidence>
<dbReference type="GO" id="GO:0008324">
    <property type="term" value="F:monoatomic cation transmembrane transporter activity"/>
    <property type="evidence" value="ECO:0007669"/>
    <property type="project" value="InterPro"/>
</dbReference>
<evidence type="ECO:0000313" key="4">
    <source>
        <dbReference type="Proteomes" id="UP000267249"/>
    </source>
</evidence>
<reference evidence="3 4" key="1">
    <citation type="journal article" date="2018" name="Sci. Rep.">
        <title>Genome Features and Biochemical Characteristics of a Robust, Fast Growing and Naturally Transformable Cyanobacterium Synechococcus elongatus PCC 11801 Isolated from India.</title>
        <authorList>
            <person name="Jaiswal D."/>
            <person name="Sengupta A."/>
            <person name="Sohoni S."/>
            <person name="Sengupta S."/>
            <person name="Phadnavis A.G."/>
            <person name="Pakrasi H.B."/>
            <person name="Wangikar P.P."/>
        </authorList>
    </citation>
    <scope>NUCLEOTIDE SEQUENCE [LARGE SCALE GENOMIC DNA]</scope>
    <source>
        <strain evidence="3 4">PCC 11801</strain>
    </source>
</reference>
<dbReference type="GO" id="GO:0006813">
    <property type="term" value="P:potassium ion transport"/>
    <property type="evidence" value="ECO:0007669"/>
    <property type="project" value="InterPro"/>
</dbReference>
<evidence type="ECO:0000259" key="2">
    <source>
        <dbReference type="PROSITE" id="PS51202"/>
    </source>
</evidence>
<dbReference type="PROSITE" id="PS51201">
    <property type="entry name" value="RCK_N"/>
    <property type="match status" value="1"/>
</dbReference>
<feature type="domain" description="RCK N-terminal" evidence="1">
    <location>
        <begin position="18"/>
        <end position="137"/>
    </location>
</feature>
<dbReference type="InterPro" id="IPR036291">
    <property type="entry name" value="NAD(P)-bd_dom_sf"/>
</dbReference>
<dbReference type="Pfam" id="PF02080">
    <property type="entry name" value="TrkA_C"/>
    <property type="match status" value="1"/>
</dbReference>